<dbReference type="InterPro" id="IPR015883">
    <property type="entry name" value="Glyco_hydro_20_cat"/>
</dbReference>
<keyword evidence="2" id="KW-0378">Hydrolase</keyword>
<dbReference type="Pfam" id="PF00728">
    <property type="entry name" value="Glyco_hydro_20"/>
    <property type="match status" value="1"/>
</dbReference>
<feature type="domain" description="Glycoside hydrolase family 20 catalytic" evidence="3">
    <location>
        <begin position="136"/>
        <end position="273"/>
    </location>
</feature>
<dbReference type="SUPFAM" id="SSF51445">
    <property type="entry name" value="(Trans)glycosidases"/>
    <property type="match status" value="1"/>
</dbReference>
<organism evidence="5 6">
    <name type="scientific">Candidatus Gallacutalibacter pullicola</name>
    <dbReference type="NCBI Taxonomy" id="2840830"/>
    <lineage>
        <taxon>Bacteria</taxon>
        <taxon>Bacillati</taxon>
        <taxon>Bacillota</taxon>
        <taxon>Clostridia</taxon>
        <taxon>Eubacteriales</taxon>
        <taxon>Candidatus Gallacutalibacter</taxon>
    </lineage>
</organism>
<evidence type="ECO:0000313" key="5">
    <source>
        <dbReference type="EMBL" id="HIR56805.1"/>
    </source>
</evidence>
<proteinExistence type="inferred from homology"/>
<dbReference type="InterPro" id="IPR017853">
    <property type="entry name" value="GH"/>
</dbReference>
<comment type="caution">
    <text evidence="5">The sequence shown here is derived from an EMBL/GenBank/DDBJ whole genome shotgun (WGS) entry which is preliminary data.</text>
</comment>
<sequence>MKWNFESLSEQHKHIFNELKGIVKLSSDPDGLPVSVEYSPDGIFAEKTAAGAVLHIQNDTQFARALGLLAEGAFSDTPKAPVYRRLELQWDCSRNAVPHFDGFCKMIRHAALMGYTGVHLYIEDIYEMKKYPYFGHQRGRYTAGELRRMDEYAKIFSIDLVPSIQTLAHLMQPLQWKSFQNVRDCGDILLAGEDATYELIEEMVKTMAENLSSRRINIGMDEAHMLGLGKYLDKHGYQNRMDIMITHFNRVMEILRRYGYHPMMWSDMFYRLLNKGEYYADAAELTAEEKARIPDDISLVYWDYYSLEKEKYDRMIKSHKKMFHDVVFAGGAWNWVGFAPNNTFSLAAGALAHESCKENGISDVLLTTWGDDGAEGSTFTVLPTLQFWAESCYADNNSDDHVAARFAVCVGADYHDFLKLDLANFPPDNEKPGLCGGDPTRYLLYQDVMYGLCDWHVLPSYPAYYQDAAAQLAGCAQRNPGWEVYFRTQESLCALLADKCTLGIDLRAAYLADDREAIARYADERIPAVVAKLDRFVKEYRAQWLTDYKVFGLEVFDQRTGGLRARLFAAQDRLHQYLNGELARLEELETERLPYDCRDADAEGSRMMKFVFWKNVISTCIVSEG</sequence>
<dbReference type="Pfam" id="PF18088">
    <property type="entry name" value="Glyco_H_20C_C"/>
    <property type="match status" value="1"/>
</dbReference>
<evidence type="ECO:0000256" key="2">
    <source>
        <dbReference type="ARBA" id="ARBA00022801"/>
    </source>
</evidence>
<dbReference type="GO" id="GO:0004563">
    <property type="term" value="F:beta-N-acetylhexosaminidase activity"/>
    <property type="evidence" value="ECO:0007669"/>
    <property type="project" value="UniProtKB-ARBA"/>
</dbReference>
<dbReference type="InterPro" id="IPR041063">
    <property type="entry name" value="Glyco_H_20C_C"/>
</dbReference>
<comment type="similarity">
    <text evidence="1">Belongs to the glycosyl hydrolase 20 family.</text>
</comment>
<dbReference type="CDD" id="cd06565">
    <property type="entry name" value="GH20_GcnA-like"/>
    <property type="match status" value="1"/>
</dbReference>
<dbReference type="GO" id="GO:0005975">
    <property type="term" value="P:carbohydrate metabolic process"/>
    <property type="evidence" value="ECO:0007669"/>
    <property type="project" value="InterPro"/>
</dbReference>
<dbReference type="EMBL" id="DVHF01000047">
    <property type="protein sequence ID" value="HIR56805.1"/>
    <property type="molecule type" value="Genomic_DNA"/>
</dbReference>
<evidence type="ECO:0000259" key="4">
    <source>
        <dbReference type="Pfam" id="PF18088"/>
    </source>
</evidence>
<dbReference type="InterPro" id="IPR038901">
    <property type="entry name" value="HEXDC-like"/>
</dbReference>
<evidence type="ECO:0000259" key="3">
    <source>
        <dbReference type="Pfam" id="PF00728"/>
    </source>
</evidence>
<reference evidence="5" key="1">
    <citation type="submission" date="2020-10" db="EMBL/GenBank/DDBJ databases">
        <authorList>
            <person name="Gilroy R."/>
        </authorList>
    </citation>
    <scope>NUCLEOTIDE SEQUENCE</scope>
    <source>
        <strain evidence="5">ChiSjej1B19-7085</strain>
    </source>
</reference>
<feature type="domain" description="Glycoside Hydrolase 20C C-terminal" evidence="4">
    <location>
        <begin position="416"/>
        <end position="602"/>
    </location>
</feature>
<dbReference type="Proteomes" id="UP000886785">
    <property type="component" value="Unassembled WGS sequence"/>
</dbReference>
<accession>A0A9D1DPT2</accession>
<protein>
    <submittedName>
        <fullName evidence="5">Beta-N-acetylhexosaminidase</fullName>
    </submittedName>
</protein>
<dbReference type="PANTHER" id="PTHR21040">
    <property type="entry name" value="BCDNA.GH04120"/>
    <property type="match status" value="1"/>
</dbReference>
<name>A0A9D1DPT2_9FIRM</name>
<reference evidence="5" key="2">
    <citation type="journal article" date="2021" name="PeerJ">
        <title>Extensive microbial diversity within the chicken gut microbiome revealed by metagenomics and culture.</title>
        <authorList>
            <person name="Gilroy R."/>
            <person name="Ravi A."/>
            <person name="Getino M."/>
            <person name="Pursley I."/>
            <person name="Horton D.L."/>
            <person name="Alikhan N.F."/>
            <person name="Baker D."/>
            <person name="Gharbi K."/>
            <person name="Hall N."/>
            <person name="Watson M."/>
            <person name="Adriaenssens E.M."/>
            <person name="Foster-Nyarko E."/>
            <person name="Jarju S."/>
            <person name="Secka A."/>
            <person name="Antonio M."/>
            <person name="Oren A."/>
            <person name="Chaudhuri R.R."/>
            <person name="La Ragione R."/>
            <person name="Hildebrand F."/>
            <person name="Pallen M.J."/>
        </authorList>
    </citation>
    <scope>NUCLEOTIDE SEQUENCE</scope>
    <source>
        <strain evidence="5">ChiSjej1B19-7085</strain>
    </source>
</reference>
<gene>
    <name evidence="5" type="ORF">IAA54_03985</name>
</gene>
<dbReference type="Gene3D" id="3.20.20.80">
    <property type="entry name" value="Glycosidases"/>
    <property type="match status" value="1"/>
</dbReference>
<dbReference type="PANTHER" id="PTHR21040:SF8">
    <property type="entry name" value="BCDNA.GH04120"/>
    <property type="match status" value="1"/>
</dbReference>
<dbReference type="Gene3D" id="1.20.120.670">
    <property type="entry name" value="N-acetyl-b-d-glucoasminidase"/>
    <property type="match status" value="1"/>
</dbReference>
<evidence type="ECO:0000256" key="1">
    <source>
        <dbReference type="ARBA" id="ARBA00006285"/>
    </source>
</evidence>
<dbReference type="AlphaFoldDB" id="A0A9D1DPT2"/>
<evidence type="ECO:0000313" key="6">
    <source>
        <dbReference type="Proteomes" id="UP000886785"/>
    </source>
</evidence>